<dbReference type="Pfam" id="PF13354">
    <property type="entry name" value="Beta-lactamase2"/>
    <property type="match status" value="1"/>
</dbReference>
<evidence type="ECO:0000256" key="7">
    <source>
        <dbReference type="SAM" id="MobiDB-lite"/>
    </source>
</evidence>
<feature type="domain" description="Beta-lactamase class A catalytic" evidence="9">
    <location>
        <begin position="67"/>
        <end position="282"/>
    </location>
</feature>
<feature type="compositionally biased region" description="Low complexity" evidence="7">
    <location>
        <begin position="40"/>
        <end position="55"/>
    </location>
</feature>
<evidence type="ECO:0000256" key="8">
    <source>
        <dbReference type="SAM" id="SignalP"/>
    </source>
</evidence>
<comment type="catalytic activity">
    <reaction evidence="6">
        <text>a beta-lactam + H2O = a substituted beta-amino acid</text>
        <dbReference type="Rhea" id="RHEA:20401"/>
        <dbReference type="ChEBI" id="CHEBI:15377"/>
        <dbReference type="ChEBI" id="CHEBI:35627"/>
        <dbReference type="ChEBI" id="CHEBI:140347"/>
        <dbReference type="EC" id="3.5.2.6"/>
    </reaction>
</comment>
<dbReference type="EMBL" id="BAAAHP010000194">
    <property type="protein sequence ID" value="GAA0898386.1"/>
    <property type="molecule type" value="Genomic_DNA"/>
</dbReference>
<comment type="similarity">
    <text evidence="1 6">Belongs to the class-A beta-lactamase family.</text>
</comment>
<keyword evidence="8" id="KW-0732">Signal</keyword>
<dbReference type="PROSITE" id="PS00146">
    <property type="entry name" value="BETA_LACTAMASE_A"/>
    <property type="match status" value="1"/>
</dbReference>
<feature type="region of interest" description="Disordered" evidence="7">
    <location>
        <begin position="32"/>
        <end position="55"/>
    </location>
</feature>
<feature type="signal peptide" evidence="8">
    <location>
        <begin position="1"/>
        <end position="32"/>
    </location>
</feature>
<dbReference type="EC" id="3.5.2.6" evidence="2 6"/>
<evidence type="ECO:0000313" key="10">
    <source>
        <dbReference type="EMBL" id="GAA0898386.1"/>
    </source>
</evidence>
<keyword evidence="4 6" id="KW-0378">Hydrolase</keyword>
<evidence type="ECO:0000256" key="6">
    <source>
        <dbReference type="RuleBase" id="RU361140"/>
    </source>
</evidence>
<dbReference type="NCBIfam" id="NF033103">
    <property type="entry name" value="bla_class_A"/>
    <property type="match status" value="1"/>
</dbReference>
<evidence type="ECO:0000256" key="1">
    <source>
        <dbReference type="ARBA" id="ARBA00009009"/>
    </source>
</evidence>
<evidence type="ECO:0000256" key="5">
    <source>
        <dbReference type="ARBA" id="ARBA00023251"/>
    </source>
</evidence>
<dbReference type="InterPro" id="IPR023650">
    <property type="entry name" value="Beta-lactam_class-A_AS"/>
</dbReference>
<proteinExistence type="inferred from homology"/>
<evidence type="ECO:0000259" key="9">
    <source>
        <dbReference type="Pfam" id="PF13354"/>
    </source>
</evidence>
<dbReference type="Gene3D" id="3.40.710.10">
    <property type="entry name" value="DD-peptidase/beta-lactamase superfamily"/>
    <property type="match status" value="1"/>
</dbReference>
<accession>A0ABP3YLT3</accession>
<comment type="caution">
    <text evidence="10">The sequence shown here is derived from an EMBL/GenBank/DDBJ whole genome shotgun (WGS) entry which is preliminary data.</text>
</comment>
<evidence type="ECO:0000256" key="4">
    <source>
        <dbReference type="ARBA" id="ARBA00022801"/>
    </source>
</evidence>
<name>A0ABP3YLT3_9PSEU</name>
<protein>
    <recommendedName>
        <fullName evidence="3 6">Beta-lactamase</fullName>
        <ecNumber evidence="2 6">3.5.2.6</ecNumber>
    </recommendedName>
</protein>
<evidence type="ECO:0000256" key="2">
    <source>
        <dbReference type="ARBA" id="ARBA00012865"/>
    </source>
</evidence>
<sequence>MSHMIETSPRRRSVLAAAFLLPLAGCSAPAAAPPAPALPATPSAAPTTPPSTNSLPELEQRFDARLGVYAVDTGSGRELAYRADERFAMCSVFKGLAAAAVLQRTPPEYLDRLVRYTEADLIDPSPIAAQHVARGMTVRQLCDAAVRYSDNAAGNLLLADVGGPAGVTEFARSLGDRVTRLDRTEPELNTAVPGDERDTTTPRAIAGSFRALVLNDHLDLDDRALFTEWLVSNTTGDKRIRAGVPEGWRVGDKTGTGSYGTANDVAIVWPPDAAPIAVAVLTSRAAKDATWNNALLEAAAAAVAQELG</sequence>
<organism evidence="10 11">
    <name type="scientific">Pseudonocardia zijingensis</name>
    <dbReference type="NCBI Taxonomy" id="153376"/>
    <lineage>
        <taxon>Bacteria</taxon>
        <taxon>Bacillati</taxon>
        <taxon>Actinomycetota</taxon>
        <taxon>Actinomycetes</taxon>
        <taxon>Pseudonocardiales</taxon>
        <taxon>Pseudonocardiaceae</taxon>
        <taxon>Pseudonocardia</taxon>
    </lineage>
</organism>
<evidence type="ECO:0000256" key="3">
    <source>
        <dbReference type="ARBA" id="ARBA00018879"/>
    </source>
</evidence>
<dbReference type="InterPro" id="IPR000871">
    <property type="entry name" value="Beta-lactam_class-A"/>
</dbReference>
<reference evidence="11" key="1">
    <citation type="journal article" date="2019" name="Int. J. Syst. Evol. Microbiol.">
        <title>The Global Catalogue of Microorganisms (GCM) 10K type strain sequencing project: providing services to taxonomists for standard genome sequencing and annotation.</title>
        <authorList>
            <consortium name="The Broad Institute Genomics Platform"/>
            <consortium name="The Broad Institute Genome Sequencing Center for Infectious Disease"/>
            <person name="Wu L."/>
            <person name="Ma J."/>
        </authorList>
    </citation>
    <scope>NUCLEOTIDE SEQUENCE [LARGE SCALE GENOMIC DNA]</scope>
    <source>
        <strain evidence="11">JCM 11117</strain>
    </source>
</reference>
<evidence type="ECO:0000313" key="11">
    <source>
        <dbReference type="Proteomes" id="UP001499967"/>
    </source>
</evidence>
<dbReference type="Proteomes" id="UP001499967">
    <property type="component" value="Unassembled WGS sequence"/>
</dbReference>
<dbReference type="PRINTS" id="PR00118">
    <property type="entry name" value="BLACTAMASEA"/>
</dbReference>
<keyword evidence="11" id="KW-1185">Reference proteome</keyword>
<dbReference type="InterPro" id="IPR045155">
    <property type="entry name" value="Beta-lactam_cat"/>
</dbReference>
<gene>
    <name evidence="10" type="ORF">GCM10009559_60730</name>
</gene>
<dbReference type="SUPFAM" id="SSF56601">
    <property type="entry name" value="beta-lactamase/transpeptidase-like"/>
    <property type="match status" value="1"/>
</dbReference>
<dbReference type="PROSITE" id="PS51318">
    <property type="entry name" value="TAT"/>
    <property type="match status" value="1"/>
</dbReference>
<keyword evidence="5 6" id="KW-0046">Antibiotic resistance</keyword>
<dbReference type="PANTHER" id="PTHR35333:SF3">
    <property type="entry name" value="BETA-LACTAMASE-TYPE TRANSPEPTIDASE FOLD CONTAINING PROTEIN"/>
    <property type="match status" value="1"/>
</dbReference>
<dbReference type="PANTHER" id="PTHR35333">
    <property type="entry name" value="BETA-LACTAMASE"/>
    <property type="match status" value="1"/>
</dbReference>
<dbReference type="InterPro" id="IPR012338">
    <property type="entry name" value="Beta-lactam/transpept-like"/>
</dbReference>
<dbReference type="InterPro" id="IPR006311">
    <property type="entry name" value="TAT_signal"/>
</dbReference>
<feature type="chain" id="PRO_5046060035" description="Beta-lactamase" evidence="8">
    <location>
        <begin position="33"/>
        <end position="308"/>
    </location>
</feature>